<accession>X1TER7</accession>
<reference evidence="2" key="1">
    <citation type="journal article" date="2014" name="Front. Microbiol.">
        <title>High frequency of phylogenetically diverse reductive dehalogenase-homologous genes in deep subseafloor sedimentary metagenomes.</title>
        <authorList>
            <person name="Kawai M."/>
            <person name="Futagami T."/>
            <person name="Toyoda A."/>
            <person name="Takaki Y."/>
            <person name="Nishi S."/>
            <person name="Hori S."/>
            <person name="Arai W."/>
            <person name="Tsubouchi T."/>
            <person name="Morono Y."/>
            <person name="Uchiyama I."/>
            <person name="Ito T."/>
            <person name="Fujiyama A."/>
            <person name="Inagaki F."/>
            <person name="Takami H."/>
        </authorList>
    </citation>
    <scope>NUCLEOTIDE SEQUENCE</scope>
    <source>
        <strain evidence="2">Expedition CK06-06</strain>
    </source>
</reference>
<name>X1TER7_9ZZZZ</name>
<evidence type="ECO:0000256" key="1">
    <source>
        <dbReference type="SAM" id="Phobius"/>
    </source>
</evidence>
<proteinExistence type="predicted"/>
<feature type="transmembrane region" description="Helical" evidence="1">
    <location>
        <begin position="12"/>
        <end position="30"/>
    </location>
</feature>
<comment type="caution">
    <text evidence="2">The sequence shown here is derived from an EMBL/GenBank/DDBJ whole genome shotgun (WGS) entry which is preliminary data.</text>
</comment>
<protein>
    <recommendedName>
        <fullName evidence="3">Polysaccharide biosynthesis protein C-terminal domain-containing protein</fullName>
    </recommendedName>
</protein>
<keyword evidence="1" id="KW-0812">Transmembrane</keyword>
<feature type="non-terminal residue" evidence="2">
    <location>
        <position position="51"/>
    </location>
</feature>
<evidence type="ECO:0008006" key="3">
    <source>
        <dbReference type="Google" id="ProtNLM"/>
    </source>
</evidence>
<organism evidence="2">
    <name type="scientific">marine sediment metagenome</name>
    <dbReference type="NCBI Taxonomy" id="412755"/>
    <lineage>
        <taxon>unclassified sequences</taxon>
        <taxon>metagenomes</taxon>
        <taxon>ecological metagenomes</taxon>
    </lineage>
</organism>
<gene>
    <name evidence="2" type="ORF">S12H4_15134</name>
</gene>
<dbReference type="AlphaFoldDB" id="X1TER7"/>
<keyword evidence="1" id="KW-0472">Membrane</keyword>
<dbReference type="EMBL" id="BARW01007248">
    <property type="protein sequence ID" value="GAI86070.1"/>
    <property type="molecule type" value="Genomic_DNA"/>
</dbReference>
<sequence>MQIRRDLTEGNIIRNIWFLALPTVVTSALWDLFNIVDMIFVGKLGPSAIAA</sequence>
<keyword evidence="1" id="KW-1133">Transmembrane helix</keyword>
<evidence type="ECO:0000313" key="2">
    <source>
        <dbReference type="EMBL" id="GAI86070.1"/>
    </source>
</evidence>